<accession>Q9LLZ8</accession>
<name>Q9LLZ8_PINTA</name>
<feature type="compositionally biased region" description="Polar residues" evidence="1">
    <location>
        <begin position="33"/>
        <end position="49"/>
    </location>
</feature>
<reference evidence="2" key="1">
    <citation type="journal article" date="2000" name="Tree Physiol.">
        <title>Differential expression of genes encoding cell wall proteins in vascular tissues from vertical and bent loblolly pine trees.</title>
        <authorList>
            <person name="Zhang Y."/>
            <person name="Sederoff R.R."/>
            <person name="Allona I."/>
        </authorList>
    </citation>
    <scope>NUCLEOTIDE SEQUENCE</scope>
</reference>
<feature type="compositionally biased region" description="Basic and acidic residues" evidence="1">
    <location>
        <begin position="110"/>
        <end position="131"/>
    </location>
</feature>
<feature type="compositionally biased region" description="Gly residues" evidence="1">
    <location>
        <begin position="9"/>
        <end position="25"/>
    </location>
</feature>
<organism evidence="2">
    <name type="scientific">Pinus taeda</name>
    <name type="common">Loblolly pine</name>
    <dbReference type="NCBI Taxonomy" id="3352"/>
    <lineage>
        <taxon>Eukaryota</taxon>
        <taxon>Viridiplantae</taxon>
        <taxon>Streptophyta</taxon>
        <taxon>Embryophyta</taxon>
        <taxon>Tracheophyta</taxon>
        <taxon>Spermatophyta</taxon>
        <taxon>Pinopsida</taxon>
        <taxon>Pinidae</taxon>
        <taxon>Conifers I</taxon>
        <taxon>Pinales</taxon>
        <taxon>Pinaceae</taxon>
        <taxon>Pinus</taxon>
        <taxon>Pinus subgen. Pinus</taxon>
    </lineage>
</organism>
<dbReference type="AlphaFoldDB" id="Q9LLZ8"/>
<dbReference type="EMBL" id="AF101787">
    <property type="protein sequence ID" value="AAF75823.1"/>
    <property type="molecule type" value="mRNA"/>
</dbReference>
<proteinExistence type="evidence at transcript level"/>
<feature type="region of interest" description="Disordered" evidence="1">
    <location>
        <begin position="1"/>
        <end position="131"/>
    </location>
</feature>
<evidence type="ECO:0000256" key="1">
    <source>
        <dbReference type="SAM" id="MobiDB-lite"/>
    </source>
</evidence>
<protein>
    <submittedName>
        <fullName evidence="2">Glycine-rich protein homolog</fullName>
    </submittedName>
</protein>
<sequence length="131" mass="12716">MSSKKSAGKSGGSAGKSGGGSGKSGNTGKSAPKPNSQGLSGGKPSSQGMSGAKPTVDTKSPRVTQESIKGSSGKGNGSGVKLQDAVADNKPGKVELGLEAGVPSGGVKVKSSDFKSRGAGDKTEKKLNEPN</sequence>
<evidence type="ECO:0000313" key="2">
    <source>
        <dbReference type="EMBL" id="AAF75823.1"/>
    </source>
</evidence>
<feature type="compositionally biased region" description="Polar residues" evidence="1">
    <location>
        <begin position="57"/>
        <end position="68"/>
    </location>
</feature>